<keyword evidence="1" id="KW-0472">Membrane</keyword>
<organism evidence="2 3">
    <name type="scientific">Mesoterricola sediminis</name>
    <dbReference type="NCBI Taxonomy" id="2927980"/>
    <lineage>
        <taxon>Bacteria</taxon>
        <taxon>Pseudomonadati</taxon>
        <taxon>Acidobacteriota</taxon>
        <taxon>Holophagae</taxon>
        <taxon>Holophagales</taxon>
        <taxon>Holophagaceae</taxon>
        <taxon>Mesoterricola</taxon>
    </lineage>
</organism>
<feature type="transmembrane region" description="Helical" evidence="1">
    <location>
        <begin position="130"/>
        <end position="150"/>
    </location>
</feature>
<accession>A0AA48GXM2</accession>
<dbReference type="EMBL" id="AP027081">
    <property type="protein sequence ID" value="BDU76275.1"/>
    <property type="molecule type" value="Genomic_DNA"/>
</dbReference>
<evidence type="ECO:0000256" key="1">
    <source>
        <dbReference type="SAM" id="Phobius"/>
    </source>
</evidence>
<dbReference type="RefSeq" id="WP_316411309.1">
    <property type="nucleotide sequence ID" value="NZ_AP027081.1"/>
</dbReference>
<keyword evidence="1" id="KW-0812">Transmembrane</keyword>
<dbReference type="AlphaFoldDB" id="A0AA48GXM2"/>
<proteinExistence type="predicted"/>
<sequence length="154" mass="16643">MLTLATVNLHGTDVLILKDEGPISGTIEFIPVIAPDAPWTPEAYTAARGIADVWKASRMTPPAPQKITGGQIEAHAFPQTPFEMLYQPGTPGSSRSQVAPFTPAPHPCTPRTPLRARIAEIMFQPLHRGWWVFAAILYVASHALLVFAAIGGRP</sequence>
<evidence type="ECO:0000313" key="3">
    <source>
        <dbReference type="Proteomes" id="UP001228113"/>
    </source>
</evidence>
<evidence type="ECO:0000313" key="2">
    <source>
        <dbReference type="EMBL" id="BDU76275.1"/>
    </source>
</evidence>
<reference evidence="2" key="1">
    <citation type="journal article" date="2023" name="Int. J. Syst. Evol. Microbiol.">
        <title>Mesoterricola silvestris gen. nov., sp. nov., Mesoterricola sediminis sp. nov., Geothrix oryzae sp. nov., Geothrix edaphica sp. nov., Geothrix rubra sp. nov., and Geothrix limicola sp. nov., six novel members of Acidobacteriota isolated from soils.</title>
        <authorList>
            <person name="Itoh H."/>
            <person name="Sugisawa Y."/>
            <person name="Mise K."/>
            <person name="Xu Z."/>
            <person name="Kuniyasu M."/>
            <person name="Ushijima N."/>
            <person name="Kawano K."/>
            <person name="Kobayashi E."/>
            <person name="Shiratori Y."/>
            <person name="Masuda Y."/>
            <person name="Senoo K."/>
        </authorList>
    </citation>
    <scope>NUCLEOTIDE SEQUENCE</scope>
    <source>
        <strain evidence="2">W786</strain>
    </source>
</reference>
<keyword evidence="3" id="KW-1185">Reference proteome</keyword>
<protein>
    <submittedName>
        <fullName evidence="2">Uncharacterized protein</fullName>
    </submittedName>
</protein>
<dbReference type="Proteomes" id="UP001228113">
    <property type="component" value="Chromosome"/>
</dbReference>
<gene>
    <name evidence="2" type="ORF">METESE_12330</name>
</gene>
<name>A0AA48GXM2_9BACT</name>
<dbReference type="KEGG" id="msea:METESE_12330"/>
<keyword evidence="1" id="KW-1133">Transmembrane helix</keyword>